<dbReference type="PROSITE" id="PS50405">
    <property type="entry name" value="GST_CTER"/>
    <property type="match status" value="1"/>
</dbReference>
<dbReference type="CDD" id="cd03181">
    <property type="entry name" value="GST_C_EF1Bgamma_like"/>
    <property type="match status" value="1"/>
</dbReference>
<keyword evidence="9" id="KW-1185">Reference proteome</keyword>
<keyword evidence="1 4" id="KW-0251">Elongation factor</keyword>
<evidence type="ECO:0000256" key="4">
    <source>
        <dbReference type="PROSITE-ProRule" id="PRU00519"/>
    </source>
</evidence>
<dbReference type="SUPFAM" id="SSF47616">
    <property type="entry name" value="GST C-terminal domain-like"/>
    <property type="match status" value="1"/>
</dbReference>
<evidence type="ECO:0000313" key="8">
    <source>
        <dbReference type="EMBL" id="TKR60806.1"/>
    </source>
</evidence>
<comment type="caution">
    <text evidence="8">The sequence shown here is derived from an EMBL/GenBank/DDBJ whole genome shotgun (WGS) entry which is preliminary data.</text>
</comment>
<dbReference type="GO" id="GO:0003746">
    <property type="term" value="F:translation elongation factor activity"/>
    <property type="evidence" value="ECO:0007669"/>
    <property type="project" value="UniProtKB-UniRule"/>
</dbReference>
<feature type="compositionally biased region" description="Basic and acidic residues" evidence="5">
    <location>
        <begin position="212"/>
        <end position="227"/>
    </location>
</feature>
<dbReference type="PROSITE" id="PS50040">
    <property type="entry name" value="EF1G_C"/>
    <property type="match status" value="1"/>
</dbReference>
<dbReference type="PANTHER" id="PTHR43986:SF1">
    <property type="entry name" value="ELONGATION FACTOR 1-GAMMA"/>
    <property type="match status" value="1"/>
</dbReference>
<dbReference type="Gene3D" id="1.20.1050.10">
    <property type="match status" value="1"/>
</dbReference>
<dbReference type="PANTHER" id="PTHR43986">
    <property type="entry name" value="ELONGATION FACTOR 1-GAMMA"/>
    <property type="match status" value="1"/>
</dbReference>
<dbReference type="FunFam" id="1.20.1050.10:FF:000006">
    <property type="entry name" value="Elongation factor 1 gamma"/>
    <property type="match status" value="1"/>
</dbReference>
<dbReference type="FunFam" id="3.30.70.1010:FF:000001">
    <property type="entry name" value="Elongation factor 1-gamma 1"/>
    <property type="match status" value="1"/>
</dbReference>
<dbReference type="InterPro" id="IPR004046">
    <property type="entry name" value="GST_C"/>
</dbReference>
<evidence type="ECO:0000256" key="5">
    <source>
        <dbReference type="SAM" id="MobiDB-lite"/>
    </source>
</evidence>
<dbReference type="SMART" id="SM01183">
    <property type="entry name" value="EF1G"/>
    <property type="match status" value="1"/>
</dbReference>
<dbReference type="InterPro" id="IPR050802">
    <property type="entry name" value="EF-GSTs"/>
</dbReference>
<reference evidence="8 9" key="1">
    <citation type="journal article" date="2015" name="Genome Biol.">
        <title>Comparative genomics of Steinernema reveals deeply conserved gene regulatory networks.</title>
        <authorList>
            <person name="Dillman A.R."/>
            <person name="Macchietto M."/>
            <person name="Porter C.F."/>
            <person name="Rogers A."/>
            <person name="Williams B."/>
            <person name="Antoshechkin I."/>
            <person name="Lee M.M."/>
            <person name="Goodwin Z."/>
            <person name="Lu X."/>
            <person name="Lewis E.E."/>
            <person name="Goodrich-Blair H."/>
            <person name="Stock S.P."/>
            <person name="Adams B.J."/>
            <person name="Sternberg P.W."/>
            <person name="Mortazavi A."/>
        </authorList>
    </citation>
    <scope>NUCLEOTIDE SEQUENCE [LARGE SCALE GENOMIC DNA]</scope>
    <source>
        <strain evidence="8 9">ALL</strain>
    </source>
</reference>
<dbReference type="STRING" id="34508.A0A4U5LX60"/>
<evidence type="ECO:0000259" key="7">
    <source>
        <dbReference type="PROSITE" id="PS50405"/>
    </source>
</evidence>
<dbReference type="GO" id="GO:0005737">
    <property type="term" value="C:cytoplasm"/>
    <property type="evidence" value="ECO:0007669"/>
    <property type="project" value="TreeGrafter"/>
</dbReference>
<feature type="domain" description="GST C-terminal" evidence="7">
    <location>
        <begin position="67"/>
        <end position="195"/>
    </location>
</feature>
<dbReference type="GO" id="GO:0005634">
    <property type="term" value="C:nucleus"/>
    <property type="evidence" value="ECO:0007669"/>
    <property type="project" value="TreeGrafter"/>
</dbReference>
<dbReference type="Pfam" id="PF00043">
    <property type="entry name" value="GST_C"/>
    <property type="match status" value="1"/>
</dbReference>
<protein>
    <recommendedName>
        <fullName evidence="3">eEF-1B gamma</fullName>
    </recommendedName>
</protein>
<dbReference type="OrthoDB" id="249703at2759"/>
<feature type="domain" description="EF-1-gamma C-terminal" evidence="6">
    <location>
        <begin position="241"/>
        <end position="400"/>
    </location>
</feature>
<proteinExistence type="predicted"/>
<dbReference type="InterPro" id="IPR036433">
    <property type="entry name" value="EF1B_G_C_sf"/>
</dbReference>
<organism evidence="8 9">
    <name type="scientific">Steinernema carpocapsae</name>
    <name type="common">Entomopathogenic nematode</name>
    <dbReference type="NCBI Taxonomy" id="34508"/>
    <lineage>
        <taxon>Eukaryota</taxon>
        <taxon>Metazoa</taxon>
        <taxon>Ecdysozoa</taxon>
        <taxon>Nematoda</taxon>
        <taxon>Chromadorea</taxon>
        <taxon>Rhabditida</taxon>
        <taxon>Tylenchina</taxon>
        <taxon>Panagrolaimomorpha</taxon>
        <taxon>Strongyloidoidea</taxon>
        <taxon>Steinernematidae</taxon>
        <taxon>Steinernema</taxon>
    </lineage>
</organism>
<dbReference type="AlphaFoldDB" id="A0A4U5LX60"/>
<gene>
    <name evidence="8" type="ORF">L596_027994</name>
</gene>
<evidence type="ECO:0000313" key="9">
    <source>
        <dbReference type="Proteomes" id="UP000298663"/>
    </source>
</evidence>
<dbReference type="Pfam" id="PF00647">
    <property type="entry name" value="EF1G"/>
    <property type="match status" value="1"/>
</dbReference>
<sequence length="400" mass="44737">MVKGKLYGDVESFRTQKVLVAAKIYNVDVTVAGPTAPADKFPLGVTPAYEGDNVLLFGAESIAVHFGCQVNAETVQWMQWAEGQLLPSVLAYVLNSVSALQADKKAADGFKAELLAQLKRFNSVLATKTFLAGERFGIADLSAAFNLLPAYQHVLDTAARKEIVNVNRWFMTIMNQPVVKDVVGEFSFIEKASVFDAAKFKDLSARAKPAPKKKEEKKQEKKPKAEDLDAADAAVAAEPKAADPFAAMPKGTFVMDDWKRCYSNEDTGKVALPYFWKNFDAENNSIWLAEYMYPEDLSLSFMSCNLISGMFQRLEKLKKNAFASVCLFGTDNNSTISGIWVWRGHELVFPLSSDWQVDYESYKWTKLDPTDEATKKMVNEYFLWEGEFGGKKFNQGKIFK</sequence>
<evidence type="ECO:0000256" key="1">
    <source>
        <dbReference type="ARBA" id="ARBA00022768"/>
    </source>
</evidence>
<dbReference type="InterPro" id="IPR001662">
    <property type="entry name" value="EF1B_G_C"/>
</dbReference>
<reference evidence="8 9" key="2">
    <citation type="journal article" date="2019" name="G3 (Bethesda)">
        <title>Hybrid Assembly of the Genome of the Entomopathogenic Nematode Steinernema carpocapsae Identifies the X-Chromosome.</title>
        <authorList>
            <person name="Serra L."/>
            <person name="Macchietto M."/>
            <person name="Macias-Munoz A."/>
            <person name="McGill C.J."/>
            <person name="Rodriguez I.M."/>
            <person name="Rodriguez B."/>
            <person name="Murad R."/>
            <person name="Mortazavi A."/>
        </authorList>
    </citation>
    <scope>NUCLEOTIDE SEQUENCE [LARGE SCALE GENOMIC DNA]</scope>
    <source>
        <strain evidence="8 9">ALL</strain>
    </source>
</reference>
<dbReference type="SUPFAM" id="SSF89942">
    <property type="entry name" value="eEF1-gamma domain"/>
    <property type="match status" value="1"/>
</dbReference>
<feature type="region of interest" description="Disordered" evidence="5">
    <location>
        <begin position="206"/>
        <end position="229"/>
    </location>
</feature>
<accession>A0A4U5LX60</accession>
<dbReference type="EMBL" id="AZBU02000011">
    <property type="protein sequence ID" value="TKR60806.1"/>
    <property type="molecule type" value="Genomic_DNA"/>
</dbReference>
<evidence type="ECO:0000259" key="6">
    <source>
        <dbReference type="PROSITE" id="PS50040"/>
    </source>
</evidence>
<dbReference type="InterPro" id="IPR010987">
    <property type="entry name" value="Glutathione-S-Trfase_C-like"/>
</dbReference>
<evidence type="ECO:0000256" key="3">
    <source>
        <dbReference type="ARBA" id="ARBA00030426"/>
    </source>
</evidence>
<dbReference type="Proteomes" id="UP000298663">
    <property type="component" value="Unassembled WGS sequence"/>
</dbReference>
<name>A0A4U5LX60_STECR</name>
<evidence type="ECO:0000256" key="2">
    <source>
        <dbReference type="ARBA" id="ARBA00022917"/>
    </source>
</evidence>
<dbReference type="InterPro" id="IPR036282">
    <property type="entry name" value="Glutathione-S-Trfase_C_sf"/>
</dbReference>
<keyword evidence="2 4" id="KW-0648">Protein biosynthesis</keyword>
<dbReference type="Gene3D" id="3.30.70.1010">
    <property type="entry name" value="Translation elongation factor EF1B, gamma chain, conserved domain"/>
    <property type="match status" value="1"/>
</dbReference>